<evidence type="ECO:0000256" key="1">
    <source>
        <dbReference type="SAM" id="Phobius"/>
    </source>
</evidence>
<dbReference type="Pfam" id="PF21537">
    <property type="entry name" value="DUF1980_C"/>
    <property type="match status" value="1"/>
</dbReference>
<dbReference type="RefSeq" id="WP_378142784.1">
    <property type="nucleotide sequence ID" value="NZ_JBHSEF010000026.1"/>
</dbReference>
<evidence type="ECO:0000259" key="3">
    <source>
        <dbReference type="Pfam" id="PF21537"/>
    </source>
</evidence>
<feature type="transmembrane region" description="Helical" evidence="1">
    <location>
        <begin position="88"/>
        <end position="107"/>
    </location>
</feature>
<feature type="domain" description="DUF1980" evidence="3">
    <location>
        <begin position="174"/>
        <end position="301"/>
    </location>
</feature>
<dbReference type="InterPro" id="IPR052955">
    <property type="entry name" value="UPF0703_membrane_permease"/>
</dbReference>
<keyword evidence="1" id="KW-0812">Transmembrane</keyword>
<evidence type="ECO:0000313" key="5">
    <source>
        <dbReference type="Proteomes" id="UP001595733"/>
    </source>
</evidence>
<dbReference type="NCBIfam" id="TIGR03943">
    <property type="entry name" value="TIGR03943 family putative permease subunit"/>
    <property type="match status" value="1"/>
</dbReference>
<dbReference type="InterPro" id="IPR048493">
    <property type="entry name" value="DUF1980_N"/>
</dbReference>
<keyword evidence="1" id="KW-0472">Membrane</keyword>
<feature type="transmembrane region" description="Helical" evidence="1">
    <location>
        <begin position="7"/>
        <end position="28"/>
    </location>
</feature>
<feature type="transmembrane region" description="Helical" evidence="1">
    <location>
        <begin position="40"/>
        <end position="58"/>
    </location>
</feature>
<protein>
    <submittedName>
        <fullName evidence="4">TIGR03943 family putative permease subunit</fullName>
    </submittedName>
</protein>
<proteinExistence type="predicted"/>
<comment type="caution">
    <text evidence="4">The sequence shown here is derived from an EMBL/GenBank/DDBJ whole genome shotgun (WGS) entry which is preliminary data.</text>
</comment>
<evidence type="ECO:0000313" key="4">
    <source>
        <dbReference type="EMBL" id="MFC4356240.1"/>
    </source>
</evidence>
<organism evidence="4 5">
    <name type="scientific">Chryseomicrobium palamuruense</name>
    <dbReference type="NCBI Taxonomy" id="682973"/>
    <lineage>
        <taxon>Bacteria</taxon>
        <taxon>Bacillati</taxon>
        <taxon>Bacillota</taxon>
        <taxon>Bacilli</taxon>
        <taxon>Bacillales</taxon>
        <taxon>Caryophanaceae</taxon>
        <taxon>Chryseomicrobium</taxon>
    </lineage>
</organism>
<accession>A0ABV8UY06</accession>
<gene>
    <name evidence="4" type="ORF">ACFO0S_14360</name>
</gene>
<dbReference type="InterPro" id="IPR015402">
    <property type="entry name" value="DUF1980"/>
</dbReference>
<dbReference type="Pfam" id="PF09323">
    <property type="entry name" value="DUF1980"/>
    <property type="match status" value="1"/>
</dbReference>
<keyword evidence="5" id="KW-1185">Reference proteome</keyword>
<dbReference type="EMBL" id="JBHSEF010000026">
    <property type="protein sequence ID" value="MFC4356240.1"/>
    <property type="molecule type" value="Genomic_DNA"/>
</dbReference>
<dbReference type="Proteomes" id="UP001595733">
    <property type="component" value="Unassembled WGS sequence"/>
</dbReference>
<name>A0ABV8UY06_9BACL</name>
<dbReference type="PANTHER" id="PTHR40047">
    <property type="entry name" value="UPF0703 PROTEIN YCGQ"/>
    <property type="match status" value="1"/>
</dbReference>
<reference evidence="5" key="1">
    <citation type="journal article" date="2019" name="Int. J. Syst. Evol. Microbiol.">
        <title>The Global Catalogue of Microorganisms (GCM) 10K type strain sequencing project: providing services to taxonomists for standard genome sequencing and annotation.</title>
        <authorList>
            <consortium name="The Broad Institute Genomics Platform"/>
            <consortium name="The Broad Institute Genome Sequencing Center for Infectious Disease"/>
            <person name="Wu L."/>
            <person name="Ma J."/>
        </authorList>
    </citation>
    <scope>NUCLEOTIDE SEQUENCE [LARGE SCALE GENOMIC DNA]</scope>
    <source>
        <strain evidence="5">CCUG 50353</strain>
    </source>
</reference>
<keyword evidence="1" id="KW-1133">Transmembrane helix</keyword>
<dbReference type="PANTHER" id="PTHR40047:SF1">
    <property type="entry name" value="UPF0703 PROTEIN YCGQ"/>
    <property type="match status" value="1"/>
</dbReference>
<sequence length="307" mass="34783">MQFHLHQFLKALILGLFALFFIMLHTTGDITKYINPKYDYISKIAASIFIILFLIQLFRILQKKQRHHHICSSGCDHDHNHGNGHLNLARIIGLCVMVFPLVTGFAFGPATLNSSIAANKGAFFSKVDQSNDNTNDNQSLTENAESLAEKENIDIYADENIPLPNNNILTDDEYKEKLKTLESGTIQMSEDMFSSFYGAINETPANYNGRSIKISGFVFRDEGFNSNQLVVSRFMITHCIADASILGFLTEFEETNMFPEDTWLEIEGVLDTTNFDGFEMPIIKATNWKVINEPDEPYVYPVLTLIQ</sequence>
<evidence type="ECO:0000259" key="2">
    <source>
        <dbReference type="Pfam" id="PF09323"/>
    </source>
</evidence>
<dbReference type="InterPro" id="IPR048447">
    <property type="entry name" value="DUF1980_C"/>
</dbReference>
<feature type="domain" description="DUF1980" evidence="2">
    <location>
        <begin position="9"/>
        <end position="121"/>
    </location>
</feature>